<dbReference type="PANTHER" id="PTHR35317:SF23">
    <property type="entry name" value="OS04G0629600 PROTEIN"/>
    <property type="match status" value="1"/>
</dbReference>
<dbReference type="Proteomes" id="UP001235939">
    <property type="component" value="Chromosome 07"/>
</dbReference>
<dbReference type="Pfam" id="PF14223">
    <property type="entry name" value="Retrotran_gag_2"/>
    <property type="match status" value="1"/>
</dbReference>
<dbReference type="EMBL" id="CP092869">
    <property type="protein sequence ID" value="UYV70042.1"/>
    <property type="molecule type" value="Genomic_DNA"/>
</dbReference>
<organism evidence="1 2">
    <name type="scientific">Cordylochernes scorpioides</name>
    <dbReference type="NCBI Taxonomy" id="51811"/>
    <lineage>
        <taxon>Eukaryota</taxon>
        <taxon>Metazoa</taxon>
        <taxon>Ecdysozoa</taxon>
        <taxon>Arthropoda</taxon>
        <taxon>Chelicerata</taxon>
        <taxon>Arachnida</taxon>
        <taxon>Pseudoscorpiones</taxon>
        <taxon>Cheliferoidea</taxon>
        <taxon>Chernetidae</taxon>
        <taxon>Cordylochernes</taxon>
    </lineage>
</organism>
<name>A0ABY6KNZ4_9ARAC</name>
<proteinExistence type="predicted"/>
<reference evidence="1 2" key="1">
    <citation type="submission" date="2022-01" db="EMBL/GenBank/DDBJ databases">
        <title>A chromosomal length assembly of Cordylochernes scorpioides.</title>
        <authorList>
            <person name="Zeh D."/>
            <person name="Zeh J."/>
        </authorList>
    </citation>
    <scope>NUCLEOTIDE SEQUENCE [LARGE SCALE GENOMIC DNA]</scope>
    <source>
        <strain evidence="1">IN4F17</strain>
        <tissue evidence="1">Whole Body</tissue>
    </source>
</reference>
<keyword evidence="2" id="KW-1185">Reference proteome</keyword>
<evidence type="ECO:0000313" key="2">
    <source>
        <dbReference type="Proteomes" id="UP001235939"/>
    </source>
</evidence>
<dbReference type="PANTHER" id="PTHR35317">
    <property type="entry name" value="OS04G0629600 PROTEIN"/>
    <property type="match status" value="1"/>
</dbReference>
<accession>A0ABY6KNZ4</accession>
<gene>
    <name evidence="1" type="ORF">LAZ67_7001564</name>
</gene>
<sequence>MCKYQNLMAKISPLGNYELFQFWKEKNWTPFWKLIHPKKKKSLKNGKKDAQAKGILTCSITNSLVALIPTCKTTKEIWKTLHAKYEGDKRKIIIEARNDVSRLIIKKEEKWEDYLYRAERHLEKARNLGADIEDEEFITSVIRGLPHEYNLISGKLGNVHTKNEDTVALRKFREQIKVELGAKDGEIEVFLLVYMMDEMALSQDGEFSSTSLHLVSPLKVLTEYRQSWSRQSGKLGNVYTKNEDTVALRKFREQIKVELGAKDGEIEVFLLVYMMDEMALRYDRRGLAQMLH</sequence>
<protein>
    <submittedName>
        <fullName evidence="1">Uncharacterized protein</fullName>
    </submittedName>
</protein>
<evidence type="ECO:0000313" key="1">
    <source>
        <dbReference type="EMBL" id="UYV70042.1"/>
    </source>
</evidence>